<evidence type="ECO:0000256" key="4">
    <source>
        <dbReference type="ARBA" id="ARBA00022692"/>
    </source>
</evidence>
<evidence type="ECO:0000313" key="10">
    <source>
        <dbReference type="EMBL" id="MEX3528018.1"/>
    </source>
</evidence>
<accession>A0ABV3US08</accession>
<feature type="transmembrane region" description="Helical" evidence="8">
    <location>
        <begin position="113"/>
        <end position="131"/>
    </location>
</feature>
<feature type="transmembrane region" description="Helical" evidence="8">
    <location>
        <begin position="79"/>
        <end position="101"/>
    </location>
</feature>
<evidence type="ECO:0000256" key="8">
    <source>
        <dbReference type="SAM" id="Phobius"/>
    </source>
</evidence>
<keyword evidence="3" id="KW-1003">Cell membrane</keyword>
<feature type="transmembrane region" description="Helical" evidence="8">
    <location>
        <begin position="137"/>
        <end position="155"/>
    </location>
</feature>
<feature type="transmembrane region" description="Helical" evidence="8">
    <location>
        <begin position="241"/>
        <end position="266"/>
    </location>
</feature>
<keyword evidence="4 7" id="KW-0812">Transmembrane</keyword>
<proteinExistence type="inferred from homology"/>
<dbReference type="EMBL" id="JAYWMA010000002">
    <property type="protein sequence ID" value="MEX3528018.1"/>
    <property type="molecule type" value="Genomic_DNA"/>
</dbReference>
<dbReference type="InterPro" id="IPR050586">
    <property type="entry name" value="CPA3_Na-H_Antiporter_D"/>
</dbReference>
<keyword evidence="5 8" id="KW-1133">Transmembrane helix</keyword>
<name>A0ABV3US08_9CORY</name>
<evidence type="ECO:0000313" key="11">
    <source>
        <dbReference type="Proteomes" id="UP001558353"/>
    </source>
</evidence>
<comment type="caution">
    <text evidence="10">The sequence shown here is derived from an EMBL/GenBank/DDBJ whole genome shotgun (WGS) entry which is preliminary data.</text>
</comment>
<feature type="transmembrane region" description="Helical" evidence="8">
    <location>
        <begin position="411"/>
        <end position="433"/>
    </location>
</feature>
<feature type="transmembrane region" description="Helical" evidence="8">
    <location>
        <begin position="372"/>
        <end position="391"/>
    </location>
</feature>
<feature type="transmembrane region" description="Helical" evidence="8">
    <location>
        <begin position="325"/>
        <end position="351"/>
    </location>
</feature>
<feature type="transmembrane region" description="Helical" evidence="8">
    <location>
        <begin position="194"/>
        <end position="220"/>
    </location>
</feature>
<dbReference type="Pfam" id="PF00361">
    <property type="entry name" value="Proton_antipo_M"/>
    <property type="match status" value="1"/>
</dbReference>
<comment type="similarity">
    <text evidence="2">Belongs to the CPA3 antiporters (TC 2.A.63) subunit D family.</text>
</comment>
<feature type="transmembrane region" description="Helical" evidence="8">
    <location>
        <begin position="37"/>
        <end position="59"/>
    </location>
</feature>
<dbReference type="Proteomes" id="UP001558353">
    <property type="component" value="Unassembled WGS sequence"/>
</dbReference>
<feature type="transmembrane region" description="Helical" evidence="8">
    <location>
        <begin position="167"/>
        <end position="188"/>
    </location>
</feature>
<comment type="subcellular location">
    <subcellularLocation>
        <location evidence="1">Cell membrane</location>
        <topology evidence="1">Multi-pass membrane protein</topology>
    </subcellularLocation>
    <subcellularLocation>
        <location evidence="7">Membrane</location>
        <topology evidence="7">Multi-pass membrane protein</topology>
    </subcellularLocation>
</comment>
<keyword evidence="11" id="KW-1185">Reference proteome</keyword>
<dbReference type="RefSeq" id="WP_368522056.1">
    <property type="nucleotide sequence ID" value="NZ_JAYWMA010000002.1"/>
</dbReference>
<feature type="domain" description="NADH:quinone oxidoreductase/Mrp antiporter transmembrane" evidence="9">
    <location>
        <begin position="133"/>
        <end position="414"/>
    </location>
</feature>
<keyword evidence="6 8" id="KW-0472">Membrane</keyword>
<evidence type="ECO:0000256" key="6">
    <source>
        <dbReference type="ARBA" id="ARBA00023136"/>
    </source>
</evidence>
<evidence type="ECO:0000256" key="1">
    <source>
        <dbReference type="ARBA" id="ARBA00004651"/>
    </source>
</evidence>
<dbReference type="PRINTS" id="PR01437">
    <property type="entry name" value="NUOXDRDTASE4"/>
</dbReference>
<sequence>MTGMSVETLSALLPLVAIIPLLLAGVAAVLPWAPARVALSIGTPVAVSAVAFALLYRVMDSGPIGHNVGGFPGGVSIPFVADAFALLMLGVASLVVFAGSWFAQVAGENKSRFFPALTLMMLSGMTGAFLTADLFNFFVFMEVMLLPSYGLIAVTGTWHRLAAGRSFVLVNLMTSTVLLIGVALVYGSVGSVNIALLAGMASGGGPGAVALGLVIIALSVKAGLAPVHTWLPRTYPSTSPAVMALFSAVHTKVAVYMLFRIYVVIVDMEPSWHWPIIALMAVSMLLGAYAGLAETTMRRVLAYQMVNGMPFILVVLAFTDGDARAVLAAGIFYAVHHMVTVGSLVLVSGAIEETYGTGTLSRLSGLARRDQLAAWVFAAMAFSIVGFPPFSGMWGKVGVVFAAASSGDARSVVVIAVIVLASLGAMLAMIRVWRGVFWGRPMQGVDDSLRVRGALVAPSAFLAVAGVAMFVFAGVVAGWTGAAGDALVDVPAYVEAALGDPSEAVSYGNLENVTTDTAAATDTDTVREGATR</sequence>
<protein>
    <submittedName>
        <fullName evidence="10">Monovalent cation/H+ antiporter subunit D family protein</fullName>
    </submittedName>
</protein>
<dbReference type="InterPro" id="IPR003918">
    <property type="entry name" value="NADH_UbQ_OxRdtase"/>
</dbReference>
<feature type="transmembrane region" description="Helical" evidence="8">
    <location>
        <begin position="300"/>
        <end position="319"/>
    </location>
</feature>
<feature type="transmembrane region" description="Helical" evidence="8">
    <location>
        <begin position="272"/>
        <end position="293"/>
    </location>
</feature>
<gene>
    <name evidence="10" type="ORF">VVR64_02885</name>
</gene>
<evidence type="ECO:0000259" key="9">
    <source>
        <dbReference type="Pfam" id="PF00361"/>
    </source>
</evidence>
<evidence type="ECO:0000256" key="5">
    <source>
        <dbReference type="ARBA" id="ARBA00022989"/>
    </source>
</evidence>
<dbReference type="InterPro" id="IPR001750">
    <property type="entry name" value="ND/Mrp_TM"/>
</dbReference>
<feature type="transmembrane region" description="Helical" evidence="8">
    <location>
        <begin position="454"/>
        <end position="479"/>
    </location>
</feature>
<evidence type="ECO:0000256" key="3">
    <source>
        <dbReference type="ARBA" id="ARBA00022475"/>
    </source>
</evidence>
<evidence type="ECO:0000256" key="2">
    <source>
        <dbReference type="ARBA" id="ARBA00005346"/>
    </source>
</evidence>
<dbReference type="PANTHER" id="PTHR42703">
    <property type="entry name" value="NADH DEHYDROGENASE"/>
    <property type="match status" value="1"/>
</dbReference>
<feature type="transmembrane region" description="Helical" evidence="8">
    <location>
        <begin position="12"/>
        <end position="30"/>
    </location>
</feature>
<reference evidence="10 11" key="1">
    <citation type="journal article" date="2024" name="Fungal Genet. Biol.">
        <title>The porcine skin microbiome exhibits broad fungal antagonism.</title>
        <authorList>
            <person name="De La Cruz K.F."/>
            <person name="Townsend E.C."/>
            <person name="Alex Cheong J.Z."/>
            <person name="Salamzade R."/>
            <person name="Liu A."/>
            <person name="Sandstrom S."/>
            <person name="Davila E."/>
            <person name="Huang L."/>
            <person name="Xu K.H."/>
            <person name="Wu S.Y."/>
            <person name="Meudt J.J."/>
            <person name="Shanmuganayagam D."/>
            <person name="Gibson A.L.F."/>
            <person name="Kalan L.R."/>
        </authorList>
    </citation>
    <scope>NUCLEOTIDE SEQUENCE [LARGE SCALE GENOMIC DNA]</scope>
    <source>
        <strain evidence="10 11">LK2569</strain>
    </source>
</reference>
<dbReference type="PANTHER" id="PTHR42703:SF1">
    <property type="entry name" value="NA(+)_H(+) ANTIPORTER SUBUNIT D1"/>
    <property type="match status" value="1"/>
</dbReference>
<evidence type="ECO:0000256" key="7">
    <source>
        <dbReference type="RuleBase" id="RU000320"/>
    </source>
</evidence>
<organism evidence="10 11">
    <name type="scientific">Corynebacterium xerosis</name>
    <dbReference type="NCBI Taxonomy" id="1725"/>
    <lineage>
        <taxon>Bacteria</taxon>
        <taxon>Bacillati</taxon>
        <taxon>Actinomycetota</taxon>
        <taxon>Actinomycetes</taxon>
        <taxon>Mycobacteriales</taxon>
        <taxon>Corynebacteriaceae</taxon>
        <taxon>Corynebacterium</taxon>
    </lineage>
</organism>